<dbReference type="Gene3D" id="3.40.50.720">
    <property type="entry name" value="NAD(P)-binding Rossmann-like Domain"/>
    <property type="match status" value="1"/>
</dbReference>
<accession>A0A944CBJ3</accession>
<proteinExistence type="predicted"/>
<dbReference type="InterPro" id="IPR003777">
    <property type="entry name" value="XdhC_CoxI"/>
</dbReference>
<evidence type="ECO:0000313" key="3">
    <source>
        <dbReference type="EMBL" id="MBS8259399.1"/>
    </source>
</evidence>
<evidence type="ECO:0000313" key="4">
    <source>
        <dbReference type="Proteomes" id="UP000705379"/>
    </source>
</evidence>
<name>A0A944CBJ3_9HYPH</name>
<organism evidence="3 4">
    <name type="scientific">Roseibium polysiphoniae</name>
    <dbReference type="NCBI Taxonomy" id="2571221"/>
    <lineage>
        <taxon>Bacteria</taxon>
        <taxon>Pseudomonadati</taxon>
        <taxon>Pseudomonadota</taxon>
        <taxon>Alphaproteobacteria</taxon>
        <taxon>Hyphomicrobiales</taxon>
        <taxon>Stappiaceae</taxon>
        <taxon>Roseibium</taxon>
    </lineage>
</organism>
<dbReference type="Proteomes" id="UP000705379">
    <property type="component" value="Unassembled WGS sequence"/>
</dbReference>
<dbReference type="Pfam" id="PF02625">
    <property type="entry name" value="XdhC_CoxI"/>
    <property type="match status" value="1"/>
</dbReference>
<dbReference type="NCBIfam" id="TIGR02964">
    <property type="entry name" value="xanthine_xdhC"/>
    <property type="match status" value="1"/>
</dbReference>
<protein>
    <submittedName>
        <fullName evidence="3">Xanthine dehydrogenase accessory protein XdhC</fullName>
    </submittedName>
</protein>
<sequence>MSVWSHIADILQTGQDCALITIASAAGSTPREAGARMVVRQDGSFYGTIGGGTLEFQAIKWATAALDEGQAGLTIRTFSLGPDLGQCCGGRVDVAAEVQSEAQILSAQHLASLEAAGATFATQAAISDDCPVTRQVLQTLPNEPFRLEANTLLTEIFGQDRRTLYLFGAGHVARALVLALASLPFRIIWTDSRADAFPAAVPSNVTKVCNASPETLLQDAEQDAFILVMTHSHALDEAIVSAALAKGQFSYVGVIGSATKRARFEKRLRARGISPAAVAGLVCPIGSNIIASKSPAAIAAGVAVELLVADEVARAAVSTGLAQVSVSGR</sequence>
<dbReference type="InterPro" id="IPR014308">
    <property type="entry name" value="Xanthine_DH_XdhC"/>
</dbReference>
<evidence type="ECO:0000259" key="1">
    <source>
        <dbReference type="Pfam" id="PF02625"/>
    </source>
</evidence>
<dbReference type="EMBL" id="QTKU01000001">
    <property type="protein sequence ID" value="MBS8259399.1"/>
    <property type="molecule type" value="Genomic_DNA"/>
</dbReference>
<comment type="caution">
    <text evidence="3">The sequence shown here is derived from an EMBL/GenBank/DDBJ whole genome shotgun (WGS) entry which is preliminary data.</text>
</comment>
<dbReference type="SUPFAM" id="SSF51735">
    <property type="entry name" value="NAD(P)-binding Rossmann-fold domains"/>
    <property type="match status" value="1"/>
</dbReference>
<feature type="domain" description="XdhC Rossmann" evidence="2">
    <location>
        <begin position="164"/>
        <end position="306"/>
    </location>
</feature>
<dbReference type="InterPro" id="IPR052698">
    <property type="entry name" value="MoCofactor_Util/Proc"/>
</dbReference>
<evidence type="ECO:0000259" key="2">
    <source>
        <dbReference type="Pfam" id="PF13478"/>
    </source>
</evidence>
<dbReference type="InterPro" id="IPR027051">
    <property type="entry name" value="XdhC_Rossmann_dom"/>
</dbReference>
<dbReference type="AlphaFoldDB" id="A0A944CBJ3"/>
<dbReference type="PANTHER" id="PTHR30388">
    <property type="entry name" value="ALDEHYDE OXIDOREDUCTASE MOLYBDENUM COFACTOR ASSEMBLY PROTEIN"/>
    <property type="match status" value="1"/>
</dbReference>
<dbReference type="PANTHER" id="PTHR30388:SF6">
    <property type="entry name" value="XANTHINE DEHYDROGENASE SUBUNIT A-RELATED"/>
    <property type="match status" value="1"/>
</dbReference>
<reference evidence="3" key="2">
    <citation type="journal article" date="2021" name="Microorganisms">
        <title>Bacterial Dimethylsulfoniopropionate Biosynthesis in the East China Sea.</title>
        <authorList>
            <person name="Liu J."/>
            <person name="Zhang Y."/>
            <person name="Liu J."/>
            <person name="Zhong H."/>
            <person name="Williams B.T."/>
            <person name="Zheng Y."/>
            <person name="Curson A.R.J."/>
            <person name="Sun C."/>
            <person name="Sun H."/>
            <person name="Song D."/>
            <person name="Wagner Mackenzie B."/>
            <person name="Bermejo Martinez A."/>
            <person name="Todd J.D."/>
            <person name="Zhang X.H."/>
        </authorList>
    </citation>
    <scope>NUCLEOTIDE SEQUENCE</scope>
    <source>
        <strain evidence="3">AESS21</strain>
    </source>
</reference>
<dbReference type="InterPro" id="IPR036291">
    <property type="entry name" value="NAD(P)-bd_dom_sf"/>
</dbReference>
<gene>
    <name evidence="3" type="primary">xdhC</name>
    <name evidence="3" type="ORF">DYI23_04120</name>
</gene>
<reference evidence="3" key="1">
    <citation type="submission" date="2018-08" db="EMBL/GenBank/DDBJ databases">
        <authorList>
            <person name="Jin W."/>
            <person name="Wang H."/>
            <person name="Yang Y."/>
            <person name="Li M."/>
            <person name="Liu J."/>
        </authorList>
    </citation>
    <scope>NUCLEOTIDE SEQUENCE</scope>
    <source>
        <strain evidence="3">AESS21</strain>
    </source>
</reference>
<dbReference type="RefSeq" id="WP_213215041.1">
    <property type="nucleotide sequence ID" value="NZ_QTKU01000001.1"/>
</dbReference>
<feature type="domain" description="XdhC- CoxI" evidence="1">
    <location>
        <begin position="11"/>
        <end position="74"/>
    </location>
</feature>
<dbReference type="Pfam" id="PF13478">
    <property type="entry name" value="XdhC_C"/>
    <property type="match status" value="1"/>
</dbReference>